<gene>
    <name evidence="1" type="ORF">PCOR1329_LOCUS36544</name>
</gene>
<organism evidence="1 2">
    <name type="scientific">Prorocentrum cordatum</name>
    <dbReference type="NCBI Taxonomy" id="2364126"/>
    <lineage>
        <taxon>Eukaryota</taxon>
        <taxon>Sar</taxon>
        <taxon>Alveolata</taxon>
        <taxon>Dinophyceae</taxon>
        <taxon>Prorocentrales</taxon>
        <taxon>Prorocentraceae</taxon>
        <taxon>Prorocentrum</taxon>
    </lineage>
</organism>
<dbReference type="Proteomes" id="UP001189429">
    <property type="component" value="Unassembled WGS sequence"/>
</dbReference>
<accession>A0ABN9T877</accession>
<proteinExistence type="predicted"/>
<evidence type="ECO:0000313" key="1">
    <source>
        <dbReference type="EMBL" id="CAK0841302.1"/>
    </source>
</evidence>
<name>A0ABN9T877_9DINO</name>
<comment type="caution">
    <text evidence="1">The sequence shown here is derived from an EMBL/GenBank/DDBJ whole genome shotgun (WGS) entry which is preliminary data.</text>
</comment>
<reference evidence="1" key="1">
    <citation type="submission" date="2023-10" db="EMBL/GenBank/DDBJ databases">
        <authorList>
            <person name="Chen Y."/>
            <person name="Shah S."/>
            <person name="Dougan E. K."/>
            <person name="Thang M."/>
            <person name="Chan C."/>
        </authorList>
    </citation>
    <scope>NUCLEOTIDE SEQUENCE [LARGE SCALE GENOMIC DNA]</scope>
</reference>
<evidence type="ECO:0000313" key="2">
    <source>
        <dbReference type="Proteomes" id="UP001189429"/>
    </source>
</evidence>
<dbReference type="EMBL" id="CAUYUJ010014445">
    <property type="protein sequence ID" value="CAK0841302.1"/>
    <property type="molecule type" value="Genomic_DNA"/>
</dbReference>
<keyword evidence="2" id="KW-1185">Reference proteome</keyword>
<protein>
    <submittedName>
        <fullName evidence="1">Uncharacterized protein</fullName>
    </submittedName>
</protein>
<sequence>MKGLLVFGTMIFVAIFGFLWASTGSGTPKTALDETLVLGEAWWDPGPRSPLDHFPHARTPFIPFFTTQSLDAIRVAKVASELDYISPMARAGHVFSAPLSPRSIAL</sequence>